<accession>A0AAN8WXT6</accession>
<organism evidence="3 4">
    <name type="scientific">Halocaridina rubra</name>
    <name type="common">Hawaiian red shrimp</name>
    <dbReference type="NCBI Taxonomy" id="373956"/>
    <lineage>
        <taxon>Eukaryota</taxon>
        <taxon>Metazoa</taxon>
        <taxon>Ecdysozoa</taxon>
        <taxon>Arthropoda</taxon>
        <taxon>Crustacea</taxon>
        <taxon>Multicrustacea</taxon>
        <taxon>Malacostraca</taxon>
        <taxon>Eumalacostraca</taxon>
        <taxon>Eucarida</taxon>
        <taxon>Decapoda</taxon>
        <taxon>Pleocyemata</taxon>
        <taxon>Caridea</taxon>
        <taxon>Atyoidea</taxon>
        <taxon>Atyidae</taxon>
        <taxon>Halocaridina</taxon>
    </lineage>
</organism>
<keyword evidence="4" id="KW-1185">Reference proteome</keyword>
<feature type="region of interest" description="Disordered" evidence="1">
    <location>
        <begin position="26"/>
        <end position="67"/>
    </location>
</feature>
<dbReference type="AlphaFoldDB" id="A0AAN8WXT6"/>
<name>A0AAN8WXT6_HALRR</name>
<dbReference type="EMBL" id="JAXCGZ010015350">
    <property type="protein sequence ID" value="KAK7070473.1"/>
    <property type="molecule type" value="Genomic_DNA"/>
</dbReference>
<proteinExistence type="predicted"/>
<sequence length="211" mass="23911">MTPEQRRFFLVVIISVLFLVSSWIGDEEPSRSSKGIKLSVKAPHRRAGKPTSGISDQEAHTKKKSKADNQAFDEDFSFFLVEEDGDEEAEEEEGAYANTFKGKSQIYIKTSAFHFDLHACLPKFICEIHAHAFSSDLTELEKDIIGLFRNYVILEGPSSPVYTYQLAAHMGQLVTGLEPSPCRELYPSCPLSRPQLLDILRNIKTSRRMFY</sequence>
<keyword evidence="2" id="KW-0732">Signal</keyword>
<evidence type="ECO:0000313" key="4">
    <source>
        <dbReference type="Proteomes" id="UP001381693"/>
    </source>
</evidence>
<gene>
    <name evidence="3" type="ORF">SK128_004240</name>
</gene>
<evidence type="ECO:0000256" key="2">
    <source>
        <dbReference type="SAM" id="SignalP"/>
    </source>
</evidence>
<protein>
    <submittedName>
        <fullName evidence="3">Uncharacterized protein</fullName>
    </submittedName>
</protein>
<reference evidence="3 4" key="1">
    <citation type="submission" date="2023-11" db="EMBL/GenBank/DDBJ databases">
        <title>Halocaridina rubra genome assembly.</title>
        <authorList>
            <person name="Smith C."/>
        </authorList>
    </citation>
    <scope>NUCLEOTIDE SEQUENCE [LARGE SCALE GENOMIC DNA]</scope>
    <source>
        <strain evidence="3">EP-1</strain>
        <tissue evidence="3">Whole</tissue>
    </source>
</reference>
<dbReference type="Proteomes" id="UP001381693">
    <property type="component" value="Unassembled WGS sequence"/>
</dbReference>
<feature type="signal peptide" evidence="2">
    <location>
        <begin position="1"/>
        <end position="25"/>
    </location>
</feature>
<evidence type="ECO:0000313" key="3">
    <source>
        <dbReference type="EMBL" id="KAK7070473.1"/>
    </source>
</evidence>
<feature type="chain" id="PRO_5042956035" evidence="2">
    <location>
        <begin position="26"/>
        <end position="211"/>
    </location>
</feature>
<comment type="caution">
    <text evidence="3">The sequence shown here is derived from an EMBL/GenBank/DDBJ whole genome shotgun (WGS) entry which is preliminary data.</text>
</comment>
<evidence type="ECO:0000256" key="1">
    <source>
        <dbReference type="SAM" id="MobiDB-lite"/>
    </source>
</evidence>